<dbReference type="Pfam" id="PF22013">
    <property type="entry name" value="PG_1098_Fer"/>
    <property type="match status" value="1"/>
</dbReference>
<dbReference type="SUPFAM" id="SSF53335">
    <property type="entry name" value="S-adenosyl-L-methionine-dependent methyltransferases"/>
    <property type="match status" value="1"/>
</dbReference>
<dbReference type="Pfam" id="PF18096">
    <property type="entry name" value="Thump_like"/>
    <property type="match status" value="1"/>
</dbReference>
<organism evidence="3 4">
    <name type="scientific">Psychroflexus salarius</name>
    <dbReference type="NCBI Taxonomy" id="1155689"/>
    <lineage>
        <taxon>Bacteria</taxon>
        <taxon>Pseudomonadati</taxon>
        <taxon>Bacteroidota</taxon>
        <taxon>Flavobacteriia</taxon>
        <taxon>Flavobacteriales</taxon>
        <taxon>Flavobacteriaceae</taxon>
        <taxon>Psychroflexus</taxon>
    </lineage>
</organism>
<dbReference type="OrthoDB" id="1000417at2"/>
<dbReference type="Proteomes" id="UP000184462">
    <property type="component" value="Unassembled WGS sequence"/>
</dbReference>
<dbReference type="InterPro" id="IPR054168">
    <property type="entry name" value="PG_1098_Fer"/>
</dbReference>
<sequence length="407" mass="46776">MKFQNKAMPKFEDFLAETIQDFIAEHYNTSIEALVFKKQIFNKISNQALAQQIKAKQKARLKLPNLFKRRDIIYPQDLNLQQTSSELTAQYKTKFIENASIIADLTAGFGIDSMAFAKKAKQVYHIEQNKDLSELATFNFKQLQLNNISAINTTDVQFLNSFEAKLDLLYIDPSRRDQTLQKVFLLEDCSPNILKNWTLYAEKSKQVLLKLSPLFDLKKLISDLDHVKQIDVLSVKNEVKELLVLIDFKFSGESNIKCVNLLNETEEVVFDFNFKKETDLSARLGQPKVGEILIEPMASVLKAGGFKSFADYYHLNKLHINTHLYTSTKPLSVAIGRQFNITKIEAYKPKSLKKLYRNKKANVSSRNFPLSVNDIKNKLNISDGGETYLFFTTNYKNQRIVIEANKL</sequence>
<dbReference type="InterPro" id="IPR041497">
    <property type="entry name" value="Thump-like"/>
</dbReference>
<keyword evidence="4" id="KW-1185">Reference proteome</keyword>
<evidence type="ECO:0000313" key="3">
    <source>
        <dbReference type="EMBL" id="SHE37649.1"/>
    </source>
</evidence>
<evidence type="ECO:0000313" key="4">
    <source>
        <dbReference type="Proteomes" id="UP000184462"/>
    </source>
</evidence>
<dbReference type="STRING" id="1155689.SAMN05444278_101411"/>
<gene>
    <name evidence="3" type="ORF">SAMN05444278_101411</name>
</gene>
<feature type="domain" description="THUMP-like" evidence="1">
    <location>
        <begin position="336"/>
        <end position="404"/>
    </location>
</feature>
<evidence type="ECO:0000259" key="2">
    <source>
        <dbReference type="Pfam" id="PF22013"/>
    </source>
</evidence>
<feature type="domain" description="PG-1098 ferredoxin-like" evidence="2">
    <location>
        <begin position="293"/>
        <end position="330"/>
    </location>
</feature>
<evidence type="ECO:0000259" key="1">
    <source>
        <dbReference type="Pfam" id="PF18096"/>
    </source>
</evidence>
<reference evidence="3 4" key="1">
    <citation type="submission" date="2016-11" db="EMBL/GenBank/DDBJ databases">
        <authorList>
            <person name="Jaros S."/>
            <person name="Januszkiewicz K."/>
            <person name="Wedrychowicz H."/>
        </authorList>
    </citation>
    <scope>NUCLEOTIDE SEQUENCE [LARGE SCALE GENOMIC DNA]</scope>
    <source>
        <strain evidence="3 4">DSM 25661</strain>
    </source>
</reference>
<protein>
    <submittedName>
        <fullName evidence="3">Uncharacterized protein</fullName>
    </submittedName>
</protein>
<name>A0A1M4SZN3_9FLAO</name>
<dbReference type="EMBL" id="FQTW01000001">
    <property type="protein sequence ID" value="SHE37649.1"/>
    <property type="molecule type" value="Genomic_DNA"/>
</dbReference>
<dbReference type="Gene3D" id="3.40.50.150">
    <property type="entry name" value="Vaccinia Virus protein VP39"/>
    <property type="match status" value="1"/>
</dbReference>
<proteinExistence type="predicted"/>
<dbReference type="AlphaFoldDB" id="A0A1M4SZN3"/>
<dbReference type="Gene3D" id="1.10.10.1110">
    <property type="entry name" value="Methyltransferase PG1098, N-terminal domain"/>
    <property type="match status" value="1"/>
</dbReference>
<dbReference type="InterPro" id="IPR029063">
    <property type="entry name" value="SAM-dependent_MTases_sf"/>
</dbReference>
<accession>A0A1M4SZN3</accession>